<keyword evidence="4" id="KW-1185">Reference proteome</keyword>
<evidence type="ECO:0000313" key="3">
    <source>
        <dbReference type="EMBL" id="RQH31814.1"/>
    </source>
</evidence>
<accession>A0A3N6PMY0</accession>
<evidence type="ECO:0000256" key="1">
    <source>
        <dbReference type="SAM" id="MobiDB-lite"/>
    </source>
</evidence>
<evidence type="ECO:0000313" key="4">
    <source>
        <dbReference type="Proteomes" id="UP000269154"/>
    </source>
</evidence>
<protein>
    <submittedName>
        <fullName evidence="3">Uncharacterized protein</fullName>
    </submittedName>
</protein>
<gene>
    <name evidence="3" type="ORF">D5R40_23005</name>
</gene>
<keyword evidence="2" id="KW-0472">Membrane</keyword>
<keyword evidence="2" id="KW-0812">Transmembrane</keyword>
<feature type="region of interest" description="Disordered" evidence="1">
    <location>
        <begin position="1"/>
        <end position="22"/>
    </location>
</feature>
<name>A0A3N6PMY0_9CYAN</name>
<organism evidence="3 4">
    <name type="scientific">Okeania hirsuta</name>
    <dbReference type="NCBI Taxonomy" id="1458930"/>
    <lineage>
        <taxon>Bacteria</taxon>
        <taxon>Bacillati</taxon>
        <taxon>Cyanobacteriota</taxon>
        <taxon>Cyanophyceae</taxon>
        <taxon>Oscillatoriophycideae</taxon>
        <taxon>Oscillatoriales</taxon>
        <taxon>Microcoleaceae</taxon>
        <taxon>Okeania</taxon>
    </lineage>
</organism>
<dbReference type="Proteomes" id="UP000269154">
    <property type="component" value="Unassembled WGS sequence"/>
</dbReference>
<keyword evidence="2" id="KW-1133">Transmembrane helix</keyword>
<reference evidence="3 4" key="1">
    <citation type="journal article" date="2018" name="ACS Chem. Biol.">
        <title>Ketoreductase domain dysfunction expands chemodiversity: malyngamide biosynthesis in the cyanobacterium Okeania hirsuta.</title>
        <authorList>
            <person name="Moss N.A."/>
            <person name="Leao T."/>
            <person name="Rankin M."/>
            <person name="McCullough T.M."/>
            <person name="Qu P."/>
            <person name="Korobeynikov A."/>
            <person name="Smith J.L."/>
            <person name="Gerwick L."/>
            <person name="Gerwick W.H."/>
        </authorList>
    </citation>
    <scope>NUCLEOTIDE SEQUENCE [LARGE SCALE GENOMIC DNA]</scope>
    <source>
        <strain evidence="3 4">PAB10Feb10-1</strain>
    </source>
</reference>
<sequence>MNKANNLSLLGKREQGKGNREQGIGNKKKIFLQILRFTLFFVIGITLKYRNKLILINHYLAVYSEN</sequence>
<feature type="transmembrane region" description="Helical" evidence="2">
    <location>
        <begin position="30"/>
        <end position="49"/>
    </location>
</feature>
<comment type="caution">
    <text evidence="3">The sequence shown here is derived from an EMBL/GenBank/DDBJ whole genome shotgun (WGS) entry which is preliminary data.</text>
</comment>
<evidence type="ECO:0000256" key="2">
    <source>
        <dbReference type="SAM" id="Phobius"/>
    </source>
</evidence>
<proteinExistence type="predicted"/>
<feature type="compositionally biased region" description="Basic and acidic residues" evidence="1">
    <location>
        <begin position="11"/>
        <end position="20"/>
    </location>
</feature>
<dbReference type="AlphaFoldDB" id="A0A3N6PMY0"/>
<dbReference type="EMBL" id="RCBY01000164">
    <property type="protein sequence ID" value="RQH31814.1"/>
    <property type="molecule type" value="Genomic_DNA"/>
</dbReference>